<dbReference type="InterPro" id="IPR015422">
    <property type="entry name" value="PyrdxlP-dep_Trfase_small"/>
</dbReference>
<dbReference type="EMBL" id="KQ965816">
    <property type="protein sequence ID" value="KXS10727.1"/>
    <property type="molecule type" value="Genomic_DNA"/>
</dbReference>
<dbReference type="Pfam" id="PF01053">
    <property type="entry name" value="Cys_Met_Meta_PP"/>
    <property type="match status" value="1"/>
</dbReference>
<dbReference type="Gene3D" id="3.40.50.720">
    <property type="entry name" value="NAD(P)-binding Rossmann-like Domain"/>
    <property type="match status" value="1"/>
</dbReference>
<feature type="region of interest" description="Disordered" evidence="5">
    <location>
        <begin position="161"/>
        <end position="189"/>
    </location>
</feature>
<dbReference type="FunFam" id="3.40.640.10:FF:000035">
    <property type="entry name" value="O-succinylhomoserine sulfhydrylase"/>
    <property type="match status" value="1"/>
</dbReference>
<keyword evidence="8" id="KW-1185">Reference proteome</keyword>
<dbReference type="OrthoDB" id="3512640at2759"/>
<reference evidence="7 8" key="1">
    <citation type="journal article" date="2015" name="Genome Biol. Evol.">
        <title>Phylogenomic analyses indicate that early fungi evolved digesting cell walls of algal ancestors of land plants.</title>
        <authorList>
            <person name="Chang Y."/>
            <person name="Wang S."/>
            <person name="Sekimoto S."/>
            <person name="Aerts A.L."/>
            <person name="Choi C."/>
            <person name="Clum A."/>
            <person name="LaButti K.M."/>
            <person name="Lindquist E.A."/>
            <person name="Yee Ngan C."/>
            <person name="Ohm R.A."/>
            <person name="Salamov A.A."/>
            <person name="Grigoriev I.V."/>
            <person name="Spatafora J.W."/>
            <person name="Berbee M.L."/>
        </authorList>
    </citation>
    <scope>NUCLEOTIDE SEQUENCE [LARGE SCALE GENOMIC DNA]</scope>
    <source>
        <strain evidence="7 8">JEL478</strain>
    </source>
</reference>
<evidence type="ECO:0000256" key="1">
    <source>
        <dbReference type="ARBA" id="ARBA00001933"/>
    </source>
</evidence>
<evidence type="ECO:0000256" key="2">
    <source>
        <dbReference type="ARBA" id="ARBA00009077"/>
    </source>
</evidence>
<comment type="similarity">
    <text evidence="2">Belongs to the trans-sulfuration enzymes family.</text>
</comment>
<dbReference type="Gene3D" id="3.90.1150.10">
    <property type="entry name" value="Aspartate Aminotransferase, domain 1"/>
    <property type="match status" value="1"/>
</dbReference>
<keyword evidence="4" id="KW-0663">Pyridoxal phosphate</keyword>
<comment type="cofactor">
    <cofactor evidence="1">
        <name>pyridoxal 5'-phosphate</name>
        <dbReference type="ChEBI" id="CHEBI:597326"/>
    </cofactor>
</comment>
<evidence type="ECO:0000313" key="7">
    <source>
        <dbReference type="EMBL" id="KXS10727.1"/>
    </source>
</evidence>
<dbReference type="GO" id="GO:0030170">
    <property type="term" value="F:pyridoxal phosphate binding"/>
    <property type="evidence" value="ECO:0007669"/>
    <property type="project" value="InterPro"/>
</dbReference>
<dbReference type="SUPFAM" id="SSF53383">
    <property type="entry name" value="PLP-dependent transferases"/>
    <property type="match status" value="1"/>
</dbReference>
<dbReference type="CDD" id="cd00614">
    <property type="entry name" value="CGS_like"/>
    <property type="match status" value="1"/>
</dbReference>
<dbReference type="GO" id="GO:0003961">
    <property type="term" value="F:O-acetylhomoserine aminocarboxypropyltransferase activity"/>
    <property type="evidence" value="ECO:0007669"/>
    <property type="project" value="TreeGrafter"/>
</dbReference>
<sequence>MATTADTPAPLFYSDEFLRGILSSVQTIAMVGASTNWNRPSFFVMKYLQEKGYRVIPVNPVAAGQTLLGETVYKDLASVPVDFQMVDIFRNSEAAGKTADEAVADGRAQIIWMQLSVRNDAAAARAAAAGKTVVMDRCPKMEFGRLSGQLSWQGVNSGIISSKAREAPKPRRPKGEAEQGQGSEKEQGKVSYGFGTTAVHAGGAPDPTTGARVTPIYQTASYVFDDADHAASLFNLHTFGYIYSRLTNPTVSVLEERIAALEGGRAALCSSSGHAAQFLAFFTLLEPGDEFVASQNLYGGSITQFKMSFPKLGWKCTFFDPEDPESLKKAVNERTKAVFIESLANPGGVVVDIEECAEVAHSFGIPLIVDNTLATPYLCQPFKHGADLVIHSTTKFLSGHGNSLGGAIVESGKFNWGQNGKFPSMTKPEPAYHGLVFYETFGDFAFTTKARAVALRDFGPAMAPFNAFLTITGIETLHLRMERHCSNAKKVAEFLRSHPAVEWVSYAGLEGSKYEQKVKKYLPRGAGSVFTFGVKGGYEKGIKVVEQVKIFSHLANIGDTRSLILHPASTTHRQLNTEQQIAAGAGPDVIRLSVGIEDVNDLLADLDRALNASQKA</sequence>
<dbReference type="SUPFAM" id="SSF51735">
    <property type="entry name" value="NAD(P)-binding Rossmann-fold domains"/>
    <property type="match status" value="1"/>
</dbReference>
<evidence type="ECO:0000256" key="3">
    <source>
        <dbReference type="ARBA" id="ARBA00022679"/>
    </source>
</evidence>
<dbReference type="PANTHER" id="PTHR43797:SF2">
    <property type="entry name" value="HOMOCYSTEINE_CYSTEINE SYNTHASE"/>
    <property type="match status" value="1"/>
</dbReference>
<dbReference type="AlphaFoldDB" id="A0A139A1S1"/>
<dbReference type="InterPro" id="IPR006235">
    <property type="entry name" value="OAc-hSer/O-AcSer_sulfhydrylase"/>
</dbReference>
<dbReference type="SMART" id="SM00881">
    <property type="entry name" value="CoA_binding"/>
    <property type="match status" value="1"/>
</dbReference>
<dbReference type="GO" id="GO:0019346">
    <property type="term" value="P:transsulfuration"/>
    <property type="evidence" value="ECO:0007669"/>
    <property type="project" value="InterPro"/>
</dbReference>
<dbReference type="NCBIfam" id="TIGR01326">
    <property type="entry name" value="OAH_OAS_sulfhy"/>
    <property type="match status" value="1"/>
</dbReference>
<keyword evidence="3" id="KW-0808">Transferase</keyword>
<dbReference type="InterPro" id="IPR054542">
    <property type="entry name" value="Cys_met_metab_PP"/>
</dbReference>
<evidence type="ECO:0000313" key="8">
    <source>
        <dbReference type="Proteomes" id="UP000070544"/>
    </source>
</evidence>
<evidence type="ECO:0000256" key="5">
    <source>
        <dbReference type="SAM" id="MobiDB-lite"/>
    </source>
</evidence>
<evidence type="ECO:0000259" key="6">
    <source>
        <dbReference type="SMART" id="SM00881"/>
    </source>
</evidence>
<feature type="domain" description="CoA-binding" evidence="6">
    <location>
        <begin position="22"/>
        <end position="117"/>
    </location>
</feature>
<dbReference type="InterPro" id="IPR003781">
    <property type="entry name" value="CoA-bd"/>
</dbReference>
<name>A0A139A1S1_GONPJ</name>
<proteinExistence type="inferred from homology"/>
<dbReference type="GO" id="GO:0071269">
    <property type="term" value="P:L-homocysteine biosynthetic process"/>
    <property type="evidence" value="ECO:0007669"/>
    <property type="project" value="TreeGrafter"/>
</dbReference>
<dbReference type="GO" id="GO:0006535">
    <property type="term" value="P:cysteine biosynthetic process from serine"/>
    <property type="evidence" value="ECO:0007669"/>
    <property type="project" value="TreeGrafter"/>
</dbReference>
<dbReference type="InterPro" id="IPR036291">
    <property type="entry name" value="NAD(P)-bd_dom_sf"/>
</dbReference>
<accession>A0A139A1S1</accession>
<dbReference type="NCBIfam" id="NF004650">
    <property type="entry name" value="PRK05994.1"/>
    <property type="match status" value="1"/>
</dbReference>
<dbReference type="PANTHER" id="PTHR43797">
    <property type="entry name" value="HOMOCYSTEINE/CYSTEINE SYNTHASE"/>
    <property type="match status" value="1"/>
</dbReference>
<dbReference type="STRING" id="1344416.A0A139A1S1"/>
<dbReference type="GO" id="GO:0005737">
    <property type="term" value="C:cytoplasm"/>
    <property type="evidence" value="ECO:0007669"/>
    <property type="project" value="TreeGrafter"/>
</dbReference>
<feature type="compositionally biased region" description="Basic and acidic residues" evidence="5">
    <location>
        <begin position="163"/>
        <end position="188"/>
    </location>
</feature>
<dbReference type="Proteomes" id="UP000070544">
    <property type="component" value="Unassembled WGS sequence"/>
</dbReference>
<dbReference type="OMA" id="THVADIR"/>
<dbReference type="InterPro" id="IPR000277">
    <property type="entry name" value="Cys/Met-Metab_PyrdxlP-dep_enz"/>
</dbReference>
<organism evidence="7 8">
    <name type="scientific">Gonapodya prolifera (strain JEL478)</name>
    <name type="common">Monoblepharis prolifera</name>
    <dbReference type="NCBI Taxonomy" id="1344416"/>
    <lineage>
        <taxon>Eukaryota</taxon>
        <taxon>Fungi</taxon>
        <taxon>Fungi incertae sedis</taxon>
        <taxon>Chytridiomycota</taxon>
        <taxon>Chytridiomycota incertae sedis</taxon>
        <taxon>Monoblepharidomycetes</taxon>
        <taxon>Monoblepharidales</taxon>
        <taxon>Gonapodyaceae</taxon>
        <taxon>Gonapodya</taxon>
    </lineage>
</organism>
<dbReference type="GO" id="GO:0004124">
    <property type="term" value="F:cysteine synthase activity"/>
    <property type="evidence" value="ECO:0007669"/>
    <property type="project" value="TreeGrafter"/>
</dbReference>
<dbReference type="Pfam" id="PF13380">
    <property type="entry name" value="CoA_binding_2"/>
    <property type="match status" value="1"/>
</dbReference>
<gene>
    <name evidence="7" type="ORF">M427DRAFT_127368</name>
</gene>
<dbReference type="InterPro" id="IPR015424">
    <property type="entry name" value="PyrdxlP-dep_Trfase"/>
</dbReference>
<dbReference type="Gene3D" id="3.40.640.10">
    <property type="entry name" value="Type I PLP-dependent aspartate aminotransferase-like (Major domain)"/>
    <property type="match status" value="1"/>
</dbReference>
<protein>
    <submittedName>
        <fullName evidence="7">O-acetylhomoserine sulfhydrylase</fullName>
    </submittedName>
</protein>
<dbReference type="PROSITE" id="PS00868">
    <property type="entry name" value="CYS_MET_METAB_PP"/>
    <property type="match status" value="1"/>
</dbReference>
<dbReference type="InterPro" id="IPR015421">
    <property type="entry name" value="PyrdxlP-dep_Trfase_major"/>
</dbReference>
<evidence type="ECO:0000256" key="4">
    <source>
        <dbReference type="ARBA" id="ARBA00022898"/>
    </source>
</evidence>